<dbReference type="RefSeq" id="WP_067455163.1">
    <property type="nucleotide sequence ID" value="NZ_SMFR01000001.1"/>
</dbReference>
<dbReference type="EMBL" id="SMFR01000001">
    <property type="protein sequence ID" value="TCK00561.1"/>
    <property type="molecule type" value="Genomic_DNA"/>
</dbReference>
<evidence type="ECO:0000313" key="2">
    <source>
        <dbReference type="Proteomes" id="UP000294856"/>
    </source>
</evidence>
<dbReference type="OrthoDB" id="4571674at2"/>
<gene>
    <name evidence="1" type="ORF">DFR71_1567</name>
</gene>
<proteinExistence type="predicted"/>
<evidence type="ECO:0000313" key="1">
    <source>
        <dbReference type="EMBL" id="TCK00561.1"/>
    </source>
</evidence>
<protein>
    <submittedName>
        <fullName evidence="1">Uncharacterized protein</fullName>
    </submittedName>
</protein>
<dbReference type="AlphaFoldDB" id="A0A4R1G1T7"/>
<dbReference type="Proteomes" id="UP000294856">
    <property type="component" value="Unassembled WGS sequence"/>
</dbReference>
<organism evidence="1 2">
    <name type="scientific">Nocardia alba</name>
    <dbReference type="NCBI Taxonomy" id="225051"/>
    <lineage>
        <taxon>Bacteria</taxon>
        <taxon>Bacillati</taxon>
        <taxon>Actinomycetota</taxon>
        <taxon>Actinomycetes</taxon>
        <taxon>Mycobacteriales</taxon>
        <taxon>Nocardiaceae</taxon>
        <taxon>Nocardia</taxon>
    </lineage>
</organism>
<reference evidence="1 2" key="1">
    <citation type="submission" date="2019-03" db="EMBL/GenBank/DDBJ databases">
        <title>Genomic Encyclopedia of Type Strains, Phase IV (KMG-IV): sequencing the most valuable type-strain genomes for metagenomic binning, comparative biology and taxonomic classification.</title>
        <authorList>
            <person name="Goeker M."/>
        </authorList>
    </citation>
    <scope>NUCLEOTIDE SEQUENCE [LARGE SCALE GENOMIC DNA]</scope>
    <source>
        <strain evidence="1 2">DSM 44684</strain>
    </source>
</reference>
<dbReference type="STRING" id="1210063.GCA_001612665_04703"/>
<comment type="caution">
    <text evidence="1">The sequence shown here is derived from an EMBL/GenBank/DDBJ whole genome shotgun (WGS) entry which is preliminary data.</text>
</comment>
<accession>A0A4R1G1T7</accession>
<name>A0A4R1G1T7_9NOCA</name>
<sequence length="98" mass="10755">MALDRELAEYWLDMEESDPDPDAEEPPTPEGYTLDTYLLLSIIDGLQGVQAAVIAAAGADPPQVKPMPRPQTAMDIVREERRLSTMNSIVDIFKPVAG</sequence>
<keyword evidence="2" id="KW-1185">Reference proteome</keyword>